<accession>A0A1I7ZFH7</accession>
<keyword evidence="1" id="KW-0732">Signal</keyword>
<evidence type="ECO:0000256" key="1">
    <source>
        <dbReference type="SAM" id="SignalP"/>
    </source>
</evidence>
<evidence type="ECO:0000313" key="3">
    <source>
        <dbReference type="WBParaSite" id="L893_g25816.t1"/>
    </source>
</evidence>
<feature type="signal peptide" evidence="1">
    <location>
        <begin position="1"/>
        <end position="16"/>
    </location>
</feature>
<dbReference type="AlphaFoldDB" id="A0A1I7ZFH7"/>
<dbReference type="WBParaSite" id="L893_g25816.t1">
    <property type="protein sequence ID" value="L893_g25816.t1"/>
    <property type="gene ID" value="L893_g25816"/>
</dbReference>
<sequence>MKTLLFLVLLAAGVFSYPSPASDSPQQGKTSFSPVWFPVPLPPAPLGYFQVNGLNEYRALPCQYIGHQHIGSPWSPMVQTYPCQQSLYPLRWNYQSNSFYMDIFAPYTFQGPQQAQSPQSPSTGASSGY</sequence>
<protein>
    <submittedName>
        <fullName evidence="3">Secreted protein</fullName>
    </submittedName>
</protein>
<reference evidence="3" key="1">
    <citation type="submission" date="2016-11" db="UniProtKB">
        <authorList>
            <consortium name="WormBaseParasite"/>
        </authorList>
    </citation>
    <scope>IDENTIFICATION</scope>
</reference>
<organism evidence="2 3">
    <name type="scientific">Steinernema glaseri</name>
    <dbReference type="NCBI Taxonomy" id="37863"/>
    <lineage>
        <taxon>Eukaryota</taxon>
        <taxon>Metazoa</taxon>
        <taxon>Ecdysozoa</taxon>
        <taxon>Nematoda</taxon>
        <taxon>Chromadorea</taxon>
        <taxon>Rhabditida</taxon>
        <taxon>Tylenchina</taxon>
        <taxon>Panagrolaimomorpha</taxon>
        <taxon>Strongyloidoidea</taxon>
        <taxon>Steinernematidae</taxon>
        <taxon>Steinernema</taxon>
    </lineage>
</organism>
<proteinExistence type="predicted"/>
<name>A0A1I7ZFH7_9BILA</name>
<keyword evidence="2" id="KW-1185">Reference proteome</keyword>
<evidence type="ECO:0000313" key="2">
    <source>
        <dbReference type="Proteomes" id="UP000095287"/>
    </source>
</evidence>
<feature type="chain" id="PRO_5009313390" evidence="1">
    <location>
        <begin position="17"/>
        <end position="129"/>
    </location>
</feature>
<dbReference type="Proteomes" id="UP000095287">
    <property type="component" value="Unplaced"/>
</dbReference>